<protein>
    <submittedName>
        <fullName evidence="3">Uncharacterized protein</fullName>
    </submittedName>
</protein>
<accession>G0P456</accession>
<feature type="compositionally biased region" description="Low complexity" evidence="2">
    <location>
        <begin position="162"/>
        <end position="177"/>
    </location>
</feature>
<sequence>MVAATKKAKDDDSPDSDSASDSRPPTPQKIKYRRPVSSTRRPTRSTSKPSASDQKVAHASNQSHLAKLRTAKQRTRMTPAIKKDEDEDSSDFDFPDSDFSIDSRPATPQKTRPRTPMSSAHRPTRSTSKPSTYQKVTSTSIQPVGAPSLSNFVHQMRGSSVRQPTQSTSKPSTSSRQKFPDHKNPQSHLHSSVSIHQTRGFGTPPQAAGINLPARAADRSDSTQVQPIAQRSDQILDGDRKIAELETKLERMQKAVEDSHAQKRKAEEEHKKERRKWEEEKNVLNQEIVNLCKDNRKAGQVHLEEMPELKARHGKELMEMQMRSQQAEASHQAMIVKLKKEAAQDLEEKMKLQKDAIAKLQNESDYQKRVIFELRDSFTNYQGAIDDLLAQSFSKKKEEKEEIEEEDEEEIEEDEEESGDESDVVVARNEAVKIEKLEKIHARTLLDMQHSHNEKVKQLEEKIKKSARLQEEKDKEHKEKQEILQKIIADLTSEQKAVALMLRFDDADISPSTSNALDGIIELLKSAVTDEMKDKATNVGRKRPRDGSPINKTKKIRMEEDEDSD</sequence>
<dbReference type="AlphaFoldDB" id="G0P456"/>
<dbReference type="OMA" id="NDYTIHE"/>
<evidence type="ECO:0000313" key="4">
    <source>
        <dbReference type="Proteomes" id="UP000008068"/>
    </source>
</evidence>
<dbReference type="InParanoid" id="G0P456"/>
<feature type="coiled-coil region" evidence="1">
    <location>
        <begin position="335"/>
        <end position="363"/>
    </location>
</feature>
<feature type="region of interest" description="Disordered" evidence="2">
    <location>
        <begin position="1"/>
        <end position="239"/>
    </location>
</feature>
<feature type="compositionally biased region" description="Polar residues" evidence="2">
    <location>
        <begin position="186"/>
        <end position="197"/>
    </location>
</feature>
<evidence type="ECO:0000256" key="1">
    <source>
        <dbReference type="SAM" id="Coils"/>
    </source>
</evidence>
<dbReference type="HOGENOM" id="CLU_482534_0_0_1"/>
<evidence type="ECO:0000256" key="2">
    <source>
        <dbReference type="SAM" id="MobiDB-lite"/>
    </source>
</evidence>
<feature type="compositionally biased region" description="Polar residues" evidence="2">
    <location>
        <begin position="125"/>
        <end position="161"/>
    </location>
</feature>
<feature type="region of interest" description="Disordered" evidence="2">
    <location>
        <begin position="396"/>
        <end position="425"/>
    </location>
</feature>
<keyword evidence="1" id="KW-0175">Coiled coil</keyword>
<keyword evidence="4" id="KW-1185">Reference proteome</keyword>
<dbReference type="Proteomes" id="UP000008068">
    <property type="component" value="Unassembled WGS sequence"/>
</dbReference>
<feature type="compositionally biased region" description="Basic residues" evidence="2">
    <location>
        <begin position="66"/>
        <end position="75"/>
    </location>
</feature>
<name>G0P456_CAEBE</name>
<proteinExistence type="predicted"/>
<feature type="compositionally biased region" description="Acidic residues" evidence="2">
    <location>
        <begin position="85"/>
        <end position="96"/>
    </location>
</feature>
<feature type="compositionally biased region" description="Acidic residues" evidence="2">
    <location>
        <begin position="401"/>
        <end position="423"/>
    </location>
</feature>
<gene>
    <name evidence="3" type="ORF">CAEBREN_09083</name>
</gene>
<reference evidence="4" key="1">
    <citation type="submission" date="2011-07" db="EMBL/GenBank/DDBJ databases">
        <authorList>
            <consortium name="Caenorhabditis brenneri Sequencing and Analysis Consortium"/>
            <person name="Wilson R.K."/>
        </authorList>
    </citation>
    <scope>NUCLEOTIDE SEQUENCE [LARGE SCALE GENOMIC DNA]</scope>
    <source>
        <strain evidence="4">PB2801</strain>
    </source>
</reference>
<feature type="region of interest" description="Disordered" evidence="2">
    <location>
        <begin position="532"/>
        <end position="565"/>
    </location>
</feature>
<dbReference type="EMBL" id="GL380058">
    <property type="protein sequence ID" value="EGT44619.1"/>
    <property type="molecule type" value="Genomic_DNA"/>
</dbReference>
<feature type="compositionally biased region" description="Low complexity" evidence="2">
    <location>
        <begin position="35"/>
        <end position="50"/>
    </location>
</feature>
<organism evidence="4">
    <name type="scientific">Caenorhabditis brenneri</name>
    <name type="common">Nematode worm</name>
    <dbReference type="NCBI Taxonomy" id="135651"/>
    <lineage>
        <taxon>Eukaryota</taxon>
        <taxon>Metazoa</taxon>
        <taxon>Ecdysozoa</taxon>
        <taxon>Nematoda</taxon>
        <taxon>Chromadorea</taxon>
        <taxon>Rhabditida</taxon>
        <taxon>Rhabditina</taxon>
        <taxon>Rhabditomorpha</taxon>
        <taxon>Rhabditoidea</taxon>
        <taxon>Rhabditidae</taxon>
        <taxon>Peloderinae</taxon>
        <taxon>Caenorhabditis</taxon>
    </lineage>
</organism>
<feature type="coiled-coil region" evidence="1">
    <location>
        <begin position="452"/>
        <end position="486"/>
    </location>
</feature>
<feature type="region of interest" description="Disordered" evidence="2">
    <location>
        <begin position="251"/>
        <end position="278"/>
    </location>
</feature>
<evidence type="ECO:0000313" key="3">
    <source>
        <dbReference type="EMBL" id="EGT44619.1"/>
    </source>
</evidence>
<feature type="compositionally biased region" description="Polar residues" evidence="2">
    <location>
        <begin position="222"/>
        <end position="233"/>
    </location>
</feature>